<dbReference type="STRING" id="610380.E2BUM1"/>
<feature type="region of interest" description="Disordered" evidence="1">
    <location>
        <begin position="331"/>
        <end position="354"/>
    </location>
</feature>
<dbReference type="OrthoDB" id="6784122at2759"/>
<feature type="compositionally biased region" description="Basic and acidic residues" evidence="1">
    <location>
        <begin position="143"/>
        <end position="160"/>
    </location>
</feature>
<accession>E2BUM1</accession>
<evidence type="ECO:0000313" key="2">
    <source>
        <dbReference type="EMBL" id="EFN80608.1"/>
    </source>
</evidence>
<reference evidence="2 3" key="1">
    <citation type="journal article" date="2010" name="Science">
        <title>Genomic comparison of the ants Camponotus floridanus and Harpegnathos saltator.</title>
        <authorList>
            <person name="Bonasio R."/>
            <person name="Zhang G."/>
            <person name="Ye C."/>
            <person name="Mutti N.S."/>
            <person name="Fang X."/>
            <person name="Qin N."/>
            <person name="Donahue G."/>
            <person name="Yang P."/>
            <person name="Li Q."/>
            <person name="Li C."/>
            <person name="Zhang P."/>
            <person name="Huang Z."/>
            <person name="Berger S.L."/>
            <person name="Reinberg D."/>
            <person name="Wang J."/>
            <person name="Liebig J."/>
        </authorList>
    </citation>
    <scope>NUCLEOTIDE SEQUENCE [LARGE SCALE GENOMIC DNA]</scope>
    <source>
        <strain evidence="2 3">R22 G/1</strain>
    </source>
</reference>
<feature type="region of interest" description="Disordered" evidence="1">
    <location>
        <begin position="615"/>
        <end position="636"/>
    </location>
</feature>
<sequence>MEVMSQDLMEQYYEIQEIEEIPRRNESSFAENSNRDAVENAAYFARRDLPSSSTLAGRIREVLDDETEVILLLQEEGSARCRREYTTNQQIIELSDNDCKLALRRQLQMADGVKREDAIMSHDDENAEMLRKLPPDTIVMRQEQARPNKAENNSDYKELTTTETNSSSSGGGRSGSSTSGCTAAKVKRIPRAVRHKTHETVEVRRNPMRSKKDVNKDLLRPRQRLLTNRREVCETYEAGKRTRSSAVPYMNTRSVTRKMYAVGATYQAPTKRDETEWKEWPAHGMHERPAGLAVEYLGRYFVSFDGLSYCEIMNESDVDVEVVAVDPRYDRRPSSAEKKPMGKVKVQSKRSSNTRNTWNTALSAKMNESFGTCMHGSFHCVLGYCSQVMTPFYRQMTGERPIMKLATPVATKTNISESMKESTTTFKDKTLNIMKNSDNFAEETKLLEDYAIAMAQNTQSKNSTNSRDRIGVATVTSSSAVYVSSDSQKSIMEIDGSKTVPSSRTNLLRSFPNSSLVLLTSSGTKNSGEVCKTKDMKDTYNSAKLEDSSSEETLSSIYKKLISVDKTVANREVPPAKGSFYTLKRQHSTSGTREYNPKKIVFDAQLENIRSLPLAKENNENGNNNSTKIKQPDSGVFAGPNVKNRSWCTSETSEIARILSEYNRGAIRKSAIHIYGNASKNDKTSLATSGTKYSTKVNCFWQQDTMMEENCDVSESRNMGLDLSQGKWKKLATLENTSDQMQHIVDNDRNTFNRFEGYSTPVKSYPGVSPRDRHTNLDVANYARKEPAVAHKDLGKQPRETLAIDVKPKKVISKCSKEETEVLKTEDSLRELLENTAVLYCAANGVHQDDLSSYIDTLDSKQSIQWLETYNNSIT</sequence>
<dbReference type="InParanoid" id="E2BUM1"/>
<dbReference type="OMA" id="SSTMPYM"/>
<protein>
    <submittedName>
        <fullName evidence="2">Uncharacterized protein</fullName>
    </submittedName>
</protein>
<keyword evidence="3" id="KW-1185">Reference proteome</keyword>
<dbReference type="EMBL" id="GL450730">
    <property type="protein sequence ID" value="EFN80608.1"/>
    <property type="molecule type" value="Genomic_DNA"/>
</dbReference>
<proteinExistence type="predicted"/>
<feature type="compositionally biased region" description="Basic and acidic residues" evidence="1">
    <location>
        <begin position="331"/>
        <end position="340"/>
    </location>
</feature>
<organism evidence="3">
    <name type="scientific">Harpegnathos saltator</name>
    <name type="common">Jerdon's jumping ant</name>
    <dbReference type="NCBI Taxonomy" id="610380"/>
    <lineage>
        <taxon>Eukaryota</taxon>
        <taxon>Metazoa</taxon>
        <taxon>Ecdysozoa</taxon>
        <taxon>Arthropoda</taxon>
        <taxon>Hexapoda</taxon>
        <taxon>Insecta</taxon>
        <taxon>Pterygota</taxon>
        <taxon>Neoptera</taxon>
        <taxon>Endopterygota</taxon>
        <taxon>Hymenoptera</taxon>
        <taxon>Apocrita</taxon>
        <taxon>Aculeata</taxon>
        <taxon>Formicoidea</taxon>
        <taxon>Formicidae</taxon>
        <taxon>Ponerinae</taxon>
        <taxon>Ponerini</taxon>
        <taxon>Harpegnathos</taxon>
    </lineage>
</organism>
<dbReference type="AlphaFoldDB" id="E2BUM1"/>
<dbReference type="Proteomes" id="UP000008237">
    <property type="component" value="Unassembled WGS sequence"/>
</dbReference>
<gene>
    <name evidence="2" type="ORF">EAI_04690</name>
</gene>
<name>E2BUM1_HARSA</name>
<feature type="region of interest" description="Disordered" evidence="1">
    <location>
        <begin position="136"/>
        <end position="185"/>
    </location>
</feature>
<evidence type="ECO:0000256" key="1">
    <source>
        <dbReference type="SAM" id="MobiDB-lite"/>
    </source>
</evidence>
<evidence type="ECO:0000313" key="3">
    <source>
        <dbReference type="Proteomes" id="UP000008237"/>
    </source>
</evidence>